<feature type="chain" id="PRO_5047417024" description="Lipoprotein" evidence="1">
    <location>
        <begin position="26"/>
        <end position="203"/>
    </location>
</feature>
<evidence type="ECO:0000256" key="1">
    <source>
        <dbReference type="SAM" id="SignalP"/>
    </source>
</evidence>
<dbReference type="RefSeq" id="WP_331702960.1">
    <property type="nucleotide sequence ID" value="NZ_JAZHBO010000001.1"/>
</dbReference>
<dbReference type="InterPro" id="IPR014756">
    <property type="entry name" value="Ig_E-set"/>
</dbReference>
<evidence type="ECO:0000313" key="2">
    <source>
        <dbReference type="EMBL" id="MEF2154803.1"/>
    </source>
</evidence>
<dbReference type="SUPFAM" id="SSF81296">
    <property type="entry name" value="E set domains"/>
    <property type="match status" value="1"/>
</dbReference>
<protein>
    <recommendedName>
        <fullName evidence="4">Lipoprotein</fullName>
    </recommendedName>
</protein>
<evidence type="ECO:0008006" key="4">
    <source>
        <dbReference type="Google" id="ProtNLM"/>
    </source>
</evidence>
<dbReference type="EMBL" id="JAZHBO010000001">
    <property type="protein sequence ID" value="MEF2154803.1"/>
    <property type="molecule type" value="Genomic_DNA"/>
</dbReference>
<accession>A0ABU7UXW6</accession>
<keyword evidence="3" id="KW-1185">Reference proteome</keyword>
<proteinExistence type="predicted"/>
<dbReference type="Proteomes" id="UP001356170">
    <property type="component" value="Unassembled WGS sequence"/>
</dbReference>
<gene>
    <name evidence="2" type="ORF">V3390_00895</name>
</gene>
<reference evidence="2 3" key="1">
    <citation type="submission" date="2024-01" db="EMBL/GenBank/DDBJ databases">
        <title>Novel species of the genus Luteimonas isolated from rivers.</title>
        <authorList>
            <person name="Lu H."/>
        </authorList>
    </citation>
    <scope>NUCLEOTIDE SEQUENCE [LARGE SCALE GENOMIC DNA]</scope>
    <source>
        <strain evidence="2 3">FXH3W</strain>
    </source>
</reference>
<organism evidence="2 3">
    <name type="scientific">Aquilutibacter rugosus</name>
    <dbReference type="NCBI Taxonomy" id="3115820"/>
    <lineage>
        <taxon>Bacteria</taxon>
        <taxon>Pseudomonadati</taxon>
        <taxon>Pseudomonadota</taxon>
        <taxon>Gammaproteobacteria</taxon>
        <taxon>Lysobacterales</taxon>
        <taxon>Lysobacteraceae</taxon>
        <taxon>Aquilutibacter</taxon>
    </lineage>
</organism>
<comment type="caution">
    <text evidence="2">The sequence shown here is derived from an EMBL/GenBank/DDBJ whole genome shotgun (WGS) entry which is preliminary data.</text>
</comment>
<name>A0ABU7UXW6_9GAMM</name>
<dbReference type="PROSITE" id="PS51257">
    <property type="entry name" value="PROKAR_LIPOPROTEIN"/>
    <property type="match status" value="1"/>
</dbReference>
<feature type="signal peptide" evidence="1">
    <location>
        <begin position="1"/>
        <end position="25"/>
    </location>
</feature>
<keyword evidence="1" id="KW-0732">Signal</keyword>
<evidence type="ECO:0000313" key="3">
    <source>
        <dbReference type="Proteomes" id="UP001356170"/>
    </source>
</evidence>
<sequence>MMRNRNLIGSTVVLLSAISSACAQAPSTAESAQWPPGPEAKIAAALVQGELASQGHSKQDAEALAGAARTLARLGAHPIDGQEDLVTTWARQAIAMGAPPGGAAVFRGRVLGPAYRRVQLSPAQKDVSSASFLAGQQASVTVTPVGNGHVDLRVHGANQSVACTVQRRRDGHLCEWLPLYTERYTITVSAGARAPVTAFVVLN</sequence>